<dbReference type="Pfam" id="PF05572">
    <property type="entry name" value="Peptidase_M43"/>
    <property type="match status" value="1"/>
</dbReference>
<protein>
    <recommendedName>
        <fullName evidence="8">Sushi domain-containing protein</fullName>
    </recommendedName>
</protein>
<dbReference type="SUPFAM" id="SSF49899">
    <property type="entry name" value="Concanavalin A-like lectins/glucanases"/>
    <property type="match status" value="1"/>
</dbReference>
<organism>
    <name type="scientific">Branchiostoma floridae</name>
    <name type="common">Florida lancelet</name>
    <name type="synonym">Amphioxus</name>
    <dbReference type="NCBI Taxonomy" id="7739"/>
    <lineage>
        <taxon>Eukaryota</taxon>
        <taxon>Metazoa</taxon>
        <taxon>Chordata</taxon>
        <taxon>Cephalochordata</taxon>
        <taxon>Leptocardii</taxon>
        <taxon>Amphioxiformes</taxon>
        <taxon>Branchiostomatidae</taxon>
        <taxon>Branchiostoma</taxon>
    </lineage>
</organism>
<evidence type="ECO:0000256" key="6">
    <source>
        <dbReference type="PROSITE-ProRule" id="PRU00302"/>
    </source>
</evidence>
<dbReference type="Gene3D" id="2.60.120.200">
    <property type="match status" value="1"/>
</dbReference>
<dbReference type="InterPro" id="IPR006558">
    <property type="entry name" value="LamG-like"/>
</dbReference>
<dbReference type="Pfam" id="PF00084">
    <property type="entry name" value="Sushi"/>
    <property type="match status" value="5"/>
</dbReference>
<dbReference type="PANTHER" id="PTHR46130:SF3">
    <property type="entry name" value="CHROMOSOME UNDETERMINED SCAFFOLD_33, WHOLE GENOME SHOTGUN SEQUENCE"/>
    <property type="match status" value="1"/>
</dbReference>
<comment type="similarity">
    <text evidence="1">Belongs to the peptidase M43B family.</text>
</comment>
<keyword evidence="4" id="KW-1015">Disulfide bond</keyword>
<evidence type="ECO:0000256" key="1">
    <source>
        <dbReference type="ARBA" id="ARBA00008721"/>
    </source>
</evidence>
<keyword evidence="3" id="KW-0677">Repeat</keyword>
<dbReference type="InterPro" id="IPR035976">
    <property type="entry name" value="Sushi/SCR/CCP_sf"/>
</dbReference>
<comment type="caution">
    <text evidence="6">Lacks conserved residue(s) required for the propagation of feature annotation.</text>
</comment>
<dbReference type="FunFam" id="3.40.390.10:FF:000026">
    <property type="entry name" value="Pappalysin 1"/>
    <property type="match status" value="1"/>
</dbReference>
<reference evidence="9" key="1">
    <citation type="journal article" date="2008" name="Nature">
        <title>The amphioxus genome and the evolution of the chordate karyotype.</title>
        <authorList>
            <consortium name="US DOE Joint Genome Institute (JGI-PGF)"/>
            <person name="Putnam N.H."/>
            <person name="Butts T."/>
            <person name="Ferrier D.E.K."/>
            <person name="Furlong R.F."/>
            <person name="Hellsten U."/>
            <person name="Kawashima T."/>
            <person name="Robinson-Rechavi M."/>
            <person name="Shoguchi E."/>
            <person name="Terry A."/>
            <person name="Yu J.-K."/>
            <person name="Benito-Gutierrez E.L."/>
            <person name="Dubchak I."/>
            <person name="Garcia-Fernandez J."/>
            <person name="Gibson-Brown J.J."/>
            <person name="Grigoriev I.V."/>
            <person name="Horton A.C."/>
            <person name="de Jong P.J."/>
            <person name="Jurka J."/>
            <person name="Kapitonov V.V."/>
            <person name="Kohara Y."/>
            <person name="Kuroki Y."/>
            <person name="Lindquist E."/>
            <person name="Lucas S."/>
            <person name="Osoegawa K."/>
            <person name="Pennacchio L.A."/>
            <person name="Salamov A.A."/>
            <person name="Satou Y."/>
            <person name="Sauka-Spengler T."/>
            <person name="Schmutz J."/>
            <person name="Shin-I T."/>
            <person name="Toyoda A."/>
            <person name="Bronner-Fraser M."/>
            <person name="Fujiyama A."/>
            <person name="Holland L.Z."/>
            <person name="Holland P.W.H."/>
            <person name="Satoh N."/>
            <person name="Rokhsar D.S."/>
        </authorList>
    </citation>
    <scope>NUCLEOTIDE SEQUENCE [LARGE SCALE GENOMIC DNA]</scope>
    <source>
        <strain evidence="9">S238N-H82</strain>
        <tissue evidence="9">Testes</tissue>
    </source>
</reference>
<accession>C3ZHW9</accession>
<dbReference type="InterPro" id="IPR011936">
    <property type="entry name" value="Myxo_disulph_rpt"/>
</dbReference>
<feature type="domain" description="Sushi" evidence="8">
    <location>
        <begin position="1638"/>
        <end position="1718"/>
    </location>
</feature>
<keyword evidence="2" id="KW-0732">Signal</keyword>
<feature type="domain" description="Sushi" evidence="8">
    <location>
        <begin position="1179"/>
        <end position="1245"/>
    </location>
</feature>
<dbReference type="NCBIfam" id="TIGR02232">
    <property type="entry name" value="myxo_disulf_rpt"/>
    <property type="match status" value="1"/>
</dbReference>
<dbReference type="InterPro" id="IPR058897">
    <property type="entry name" value="PAPPA_SD_C"/>
</dbReference>
<proteinExistence type="inferred from homology"/>
<dbReference type="SMART" id="SM00004">
    <property type="entry name" value="NL"/>
    <property type="match status" value="3"/>
</dbReference>
<dbReference type="InterPro" id="IPR043543">
    <property type="entry name" value="PAPPA/PAPPA2"/>
</dbReference>
<gene>
    <name evidence="9" type="ORF">BRAFLDRAFT_88751</name>
</gene>
<dbReference type="InterPro" id="IPR024079">
    <property type="entry name" value="MetalloPept_cat_dom_sf"/>
</dbReference>
<dbReference type="GO" id="GO:0008237">
    <property type="term" value="F:metallopeptidase activity"/>
    <property type="evidence" value="ECO:0007669"/>
    <property type="project" value="InterPro"/>
</dbReference>
<dbReference type="SUPFAM" id="SSF55486">
    <property type="entry name" value="Metalloproteases ('zincins'), catalytic domain"/>
    <property type="match status" value="2"/>
</dbReference>
<keyword evidence="6" id="KW-0768">Sushi</keyword>
<evidence type="ECO:0000256" key="4">
    <source>
        <dbReference type="ARBA" id="ARBA00023157"/>
    </source>
</evidence>
<dbReference type="InterPro" id="IPR008754">
    <property type="entry name" value="Peptidase_M43"/>
</dbReference>
<dbReference type="Pfam" id="PF13385">
    <property type="entry name" value="Laminin_G_3"/>
    <property type="match status" value="1"/>
</dbReference>
<evidence type="ECO:0000256" key="7">
    <source>
        <dbReference type="SAM" id="MobiDB-lite"/>
    </source>
</evidence>
<name>C3ZHW9_BRAFL</name>
<sequence>MAIMPIRYSHSQLWCWNFECWIITSYQDMLERRRSVRLLTLAFYVLHVIGHVNPTSTLHVKYQQQKAKSERAAGKLFQRSQQTCTSLDKSVHPDHPHLRHPRAAPGGDKFGKALYFSGNEVLKLKGPNSVNDYSTIPREAFTVEAWVKPEGGQDNPAVIMGVFDVCSMSSRDKGWSLGINSSEEDGERDARFYFRLRTDRARQASTIVAHYRYEPNKWLHLAASYNGHRMALYINSAKVGVSLEQKGSLFSRTSSKCKELEIGGDLAIRNFFRGNFDNFLLWSDSVPHRQIKNNMHNPTIPKGTKNLLMQDDFSNHDMWVTTNDKNVEVVLSDVPLQPLDLRLTAPPCGLTVCDNPEVVHSHAENWQLRVPKEVRYRVINVAEDDGRNPTVSREQIQYQHKKLNEAFQSYNISWSLTEVNIYNTSLRRTTIISDCEPSMVGNGVCNPDCKHEVTGNDGGDCDELEQQCQVEMVGDGTCDTSCNRVYHHWDGGDCCNPDTTETYRTCFDPSSPNKAYMSLREYKAILDFNSTTHLNLYFAAWTQEARLGIATFPWEKEVHGVYGGTVLQPENFGRPNVTDLMIHELGHNLGLWHVHHGVDEMDCSNECLETRPSMELGDLCADTHPTPMNNECKDPDYDQSKCGLAPFKHTPYNNFMSYADDSCTESFTPQQTARMHCYLDLAYHGWQVQKTLPAIVLPPKVLVVTSKTLSIGWLPPLTGELFGMSRDCGRCTRHKTLVQYGSTAYSPNPSKPKGYWGWTTSEATGPPDAESCIPSGKGWLPDVTMCNPCYIELGLDIPVVPARLSVWVNWNAANGINNILLIYIDGTDTSLGSVNAYCDMPFTTKIKAYKKLKKIRIYTSSPYVSIDAVQVESSTAHPICEHCKKIKYKVRREPPFAIGEETAVDTTSFLDSDVQAGVMYKYWVSAAVGSVTSMPSPVLEYSFPDAFCGDGAIQGSEECDDANAIYGDGCDLDCQLEEFFHCEGEPSLCYLHDGDGVCEDFERRSSIQDCGFYTPQGFTDQWASEAMANPKYQNNACPENVIIGPPLRTQVTFPRPVVAVAVIIYLASDGITERSDEQKTVSVSLIDTEGREHDIASRQVPLSCKHNPVEVPVVHDLTAPFYHTKATKIKFISSNIAISAIALRSSNTLDPVAISRCQHGELYNPASQQCHAAMTCKKTTCPPLMVKYASVNSRTLKRDSLSNCSGMQDGDSCSVQCNRGYLPMGPRYVMCIKGRWNTEDLSCKPMDCREPNIPHASIVCKEGHSFGKKCTFKCKPPAKLQGDDNTIRCEEDGLWSLPQAFCQLICGPPPKQENANLATRRCLDSTNHHVGTSCKFRCKRGYHVVVTCSSPWHILANSMPPYDRRVFRRSCSEEGLWEGPTCERVKCKSPPPMFKGLYNCTMGFDYQSKCTLRCGENDKMGTTITCQRDGNWDGAFKMCKNLKGDCPKIQSKDDVAFQCRGSSIGATCKAVCTSGGNIPIITRANDKMFQTPRSEDRRGPTSPHSWSYKSLANKFEKMAKSKMTMTTVKDVLLTCTGGLAWYPDPLDVGCVKECSEDFIDDGWCDQQNNRAFCNYDGGDCCESTNGNGKVQPFPANCKEECRCKDPNAIENRNGKGKDKSKGVLDPIWDRETNYSQELICGPPPKQENANLATRRCLDSTNHHVGTSCKFRCKRGYHVVVTCSSPWHILANSMPPYDRRVFRRSCSEEGLWEGPTCERVKCKSPPPMFKGLYNCTMGFDYQSKCTLRCGENDKIFSSIWALFRRNR</sequence>
<evidence type="ECO:0000256" key="3">
    <source>
        <dbReference type="ARBA" id="ARBA00022737"/>
    </source>
</evidence>
<dbReference type="EMBL" id="GG666625">
    <property type="protein sequence ID" value="EEN47824.1"/>
    <property type="molecule type" value="Genomic_DNA"/>
</dbReference>
<dbReference type="STRING" id="7739.C3ZHW9"/>
<evidence type="ECO:0000256" key="2">
    <source>
        <dbReference type="ARBA" id="ARBA00022729"/>
    </source>
</evidence>
<dbReference type="eggNOG" id="ENOG502QQ7Z">
    <property type="taxonomic scope" value="Eukaryota"/>
</dbReference>
<dbReference type="InParanoid" id="C3ZHW9"/>
<feature type="region of interest" description="Disordered" evidence="7">
    <location>
        <begin position="86"/>
        <end position="106"/>
    </location>
</feature>
<dbReference type="Pfam" id="PF25900">
    <property type="entry name" value="PAPPA"/>
    <property type="match status" value="1"/>
</dbReference>
<evidence type="ECO:0000313" key="9">
    <source>
        <dbReference type="EMBL" id="EEN47824.1"/>
    </source>
</evidence>
<dbReference type="CDD" id="cd00033">
    <property type="entry name" value="CCP"/>
    <property type="match status" value="5"/>
</dbReference>
<dbReference type="InterPro" id="IPR013320">
    <property type="entry name" value="ConA-like_dom_sf"/>
</dbReference>
<dbReference type="InterPro" id="IPR000800">
    <property type="entry name" value="Notch_dom"/>
</dbReference>
<dbReference type="Gene3D" id="2.10.70.10">
    <property type="entry name" value="Complement Module, domain 1"/>
    <property type="match status" value="5"/>
</dbReference>
<evidence type="ECO:0000256" key="5">
    <source>
        <dbReference type="ARBA" id="ARBA00023180"/>
    </source>
</evidence>
<dbReference type="InterPro" id="IPR000436">
    <property type="entry name" value="Sushi_SCR_CCP_dom"/>
</dbReference>
<feature type="domain" description="Sushi" evidence="8">
    <location>
        <begin position="1246"/>
        <end position="1304"/>
    </location>
</feature>
<dbReference type="SMART" id="SM00560">
    <property type="entry name" value="LamGL"/>
    <property type="match status" value="1"/>
</dbReference>
<evidence type="ECO:0000259" key="8">
    <source>
        <dbReference type="PROSITE" id="PS50923"/>
    </source>
</evidence>
<dbReference type="SMART" id="SM00032">
    <property type="entry name" value="CCP"/>
    <property type="match status" value="5"/>
</dbReference>
<feature type="domain" description="Sushi" evidence="8">
    <location>
        <begin position="1385"/>
        <end position="1441"/>
    </location>
</feature>
<keyword evidence="5" id="KW-0325">Glycoprotein</keyword>
<dbReference type="PANTHER" id="PTHR46130">
    <property type="entry name" value="LAMGL DOMAIN-CONTAINING PROTEIN"/>
    <property type="match status" value="1"/>
</dbReference>
<dbReference type="PROSITE" id="PS50923">
    <property type="entry name" value="SUSHI"/>
    <property type="match status" value="4"/>
</dbReference>
<dbReference type="Gene3D" id="3.40.390.10">
    <property type="entry name" value="Collagenase (Catalytic Domain)"/>
    <property type="match status" value="1"/>
</dbReference>
<dbReference type="SUPFAM" id="SSF57535">
    <property type="entry name" value="Complement control module/SCR domain"/>
    <property type="match status" value="3"/>
</dbReference>